<dbReference type="Proteomes" id="UP001278571">
    <property type="component" value="Unassembled WGS sequence"/>
</dbReference>
<evidence type="ECO:0000313" key="2">
    <source>
        <dbReference type="Proteomes" id="UP001278571"/>
    </source>
</evidence>
<comment type="caution">
    <text evidence="1">The sequence shown here is derived from an EMBL/GenBank/DDBJ whole genome shotgun (WGS) entry which is preliminary data.</text>
</comment>
<proteinExistence type="predicted"/>
<dbReference type="EMBL" id="JAWJZF010000504">
    <property type="protein sequence ID" value="MDX2296815.1"/>
    <property type="molecule type" value="Genomic_DNA"/>
</dbReference>
<evidence type="ECO:0000313" key="1">
    <source>
        <dbReference type="EMBL" id="MDX2296815.1"/>
    </source>
</evidence>
<reference evidence="1 2" key="1">
    <citation type="submission" date="2023-10" db="EMBL/GenBank/DDBJ databases">
        <authorList>
            <person name="Wang X.X."/>
        </authorList>
    </citation>
    <scope>NUCLEOTIDE SEQUENCE [LARGE SCALE GENOMIC DNA]</scope>
    <source>
        <strain evidence="1 2">NBRC 12816</strain>
    </source>
</reference>
<dbReference type="RefSeq" id="WP_319012976.1">
    <property type="nucleotide sequence ID" value="NZ_JAWJZF010000504.1"/>
</dbReference>
<sequence>MSTDSLGRDLLARLGHGALRNAVQRLPTTVLVLAIARLPRSAGAAAARSLRTVP</sequence>
<protein>
    <submittedName>
        <fullName evidence="1">Uncharacterized protein</fullName>
    </submittedName>
</protein>
<gene>
    <name evidence="1" type="ORF">R2363_32160</name>
</gene>
<name>A0ABU4KHQ4_9ACTN</name>
<accession>A0ABU4KHQ4</accession>
<organism evidence="1 2">
    <name type="scientific">Streptomyces roseolus</name>
    <dbReference type="NCBI Taxonomy" id="67358"/>
    <lineage>
        <taxon>Bacteria</taxon>
        <taxon>Bacillati</taxon>
        <taxon>Actinomycetota</taxon>
        <taxon>Actinomycetes</taxon>
        <taxon>Kitasatosporales</taxon>
        <taxon>Streptomycetaceae</taxon>
        <taxon>Streptomyces</taxon>
    </lineage>
</organism>
<keyword evidence="2" id="KW-1185">Reference proteome</keyword>